<evidence type="ECO:0008006" key="4">
    <source>
        <dbReference type="Google" id="ProtNLM"/>
    </source>
</evidence>
<comment type="caution">
    <text evidence="2">The sequence shown here is derived from an EMBL/GenBank/DDBJ whole genome shotgun (WGS) entry which is preliminary data.</text>
</comment>
<dbReference type="InterPro" id="IPR015943">
    <property type="entry name" value="WD40/YVTN_repeat-like_dom_sf"/>
</dbReference>
<dbReference type="OrthoDB" id="814028at2"/>
<keyword evidence="3" id="KW-1185">Reference proteome</keyword>
<accession>A0A3B0CE29</accession>
<feature type="chain" id="PRO_5017269834" description="LVIVD repeat-containing protein" evidence="1">
    <location>
        <begin position="23"/>
        <end position="550"/>
    </location>
</feature>
<dbReference type="Proteomes" id="UP000276603">
    <property type="component" value="Unassembled WGS sequence"/>
</dbReference>
<dbReference type="Gene3D" id="2.130.10.10">
    <property type="entry name" value="YVTN repeat-like/Quinoprotein amine dehydrogenase"/>
    <property type="match status" value="1"/>
</dbReference>
<evidence type="ECO:0000313" key="2">
    <source>
        <dbReference type="EMBL" id="RKN81256.1"/>
    </source>
</evidence>
<dbReference type="SUPFAM" id="SSF50969">
    <property type="entry name" value="YVTN repeat-like/Quinoprotein amine dehydrogenase"/>
    <property type="match status" value="1"/>
</dbReference>
<keyword evidence="1" id="KW-0732">Signal</keyword>
<reference evidence="2 3" key="1">
    <citation type="submission" date="2018-10" db="EMBL/GenBank/DDBJ databases">
        <title>Ulvibacterium marinum gen. nov., sp. nov., a novel marine bacterium of the family Flavobacteriaceae, isolated from a culture of the green alga Ulva prolifera.</title>
        <authorList>
            <person name="Zhang Z."/>
        </authorList>
    </citation>
    <scope>NUCLEOTIDE SEQUENCE [LARGE SCALE GENOMIC DNA]</scope>
    <source>
        <strain evidence="2 3">CCMM003</strain>
    </source>
</reference>
<gene>
    <name evidence="2" type="ORF">D7Z94_09965</name>
</gene>
<feature type="signal peptide" evidence="1">
    <location>
        <begin position="1"/>
        <end position="22"/>
    </location>
</feature>
<name>A0A3B0CE29_9FLAO</name>
<dbReference type="InterPro" id="IPR011044">
    <property type="entry name" value="Quino_amine_DH_bsu"/>
</dbReference>
<dbReference type="RefSeq" id="WP_120711413.1">
    <property type="nucleotide sequence ID" value="NZ_RBCJ01000002.1"/>
</dbReference>
<organism evidence="2 3">
    <name type="scientific">Ulvibacterium marinum</name>
    <dbReference type="NCBI Taxonomy" id="2419782"/>
    <lineage>
        <taxon>Bacteria</taxon>
        <taxon>Pseudomonadati</taxon>
        <taxon>Bacteroidota</taxon>
        <taxon>Flavobacteriia</taxon>
        <taxon>Flavobacteriales</taxon>
        <taxon>Flavobacteriaceae</taxon>
        <taxon>Ulvibacterium</taxon>
    </lineage>
</organism>
<evidence type="ECO:0000256" key="1">
    <source>
        <dbReference type="SAM" id="SignalP"/>
    </source>
</evidence>
<dbReference type="PROSITE" id="PS51257">
    <property type="entry name" value="PROKAR_LIPOPROTEIN"/>
    <property type="match status" value="1"/>
</dbReference>
<dbReference type="AlphaFoldDB" id="A0A3B0CE29"/>
<dbReference type="EMBL" id="RBCJ01000002">
    <property type="protein sequence ID" value="RKN81256.1"/>
    <property type="molecule type" value="Genomic_DNA"/>
</dbReference>
<sequence>MKRVSFLTLIACSLLVSISCSDETTVYQDKLEDDLLVENSETALEGSVALDDAGVLDIFEEEELAGKSSKNSNDELAGDHPLTLVARIKSPSSILGATHVDVHGDYAYVSYNTANETYLGAIDIVDVRDPNRPRLRSRLTYRNADVNSLVYADDYIYIVGGVDAETSVRATSNSFIAKISVSGARFDIGSITYGFQQGKVATDVAIKGNSVLVSSGSEGSVTKYDRNSLEIQDEMPFADLRSVSVNENNVAVLDADQGIVFLDENLEIVKEIPVESDFPQAAKRTLDFYSDKMVVAEGGKGAGVYDAGTGTLLQHVPILDNTAGSQKSITGVASDNVTNAVAVNEDILLMANGSNGLCLSEDESGSIETFGIIALEGSINYVESKGDYIFAASGLEGLQILKLNRPNQSLVARCAELPVYQGSANLNVNSGETMGYRGSKRFNRLNVNGSLLLCGSWTANNNSSINSNGLFEMNGTFVIGRNNKRKNITINSGGTFRVEGNLTIYGDLILNDGATVEFIGESSVVNIFGKVQRSGNTEVLGTFSDVQNKF</sequence>
<protein>
    <recommendedName>
        <fullName evidence="4">LVIVD repeat-containing protein</fullName>
    </recommendedName>
</protein>
<proteinExistence type="predicted"/>
<evidence type="ECO:0000313" key="3">
    <source>
        <dbReference type="Proteomes" id="UP000276603"/>
    </source>
</evidence>